<dbReference type="EMBL" id="AP018929">
    <property type="protein sequence ID" value="BBG24476.1"/>
    <property type="molecule type" value="Genomic_DNA"/>
</dbReference>
<protein>
    <recommendedName>
        <fullName evidence="1">UPF0215 protein IC006_1797</fullName>
    </recommendedName>
</protein>
<organism evidence="2 4">
    <name type="scientific">Sulfuracidifex tepidarius</name>
    <dbReference type="NCBI Taxonomy" id="1294262"/>
    <lineage>
        <taxon>Archaea</taxon>
        <taxon>Thermoproteota</taxon>
        <taxon>Thermoprotei</taxon>
        <taxon>Sulfolobales</taxon>
        <taxon>Sulfolobaceae</taxon>
        <taxon>Sulfuracidifex</taxon>
    </lineage>
</organism>
<dbReference type="PIRSF" id="PIRSF006380">
    <property type="entry name" value="UCP006380"/>
    <property type="match status" value="1"/>
</dbReference>
<evidence type="ECO:0000256" key="1">
    <source>
        <dbReference type="HAMAP-Rule" id="MF_00582"/>
    </source>
</evidence>
<proteinExistence type="inferred from homology"/>
<dbReference type="AlphaFoldDB" id="A0A510DW77"/>
<dbReference type="Proteomes" id="UP000322983">
    <property type="component" value="Chromosome"/>
</dbReference>
<dbReference type="STRING" id="1294262.GCA_001316085_00219"/>
<evidence type="ECO:0000313" key="4">
    <source>
        <dbReference type="Proteomes" id="UP000322983"/>
    </source>
</evidence>
<dbReference type="Pfam" id="PF01949">
    <property type="entry name" value="Endo_dU"/>
    <property type="match status" value="1"/>
</dbReference>
<keyword evidence="4" id="KW-1185">Reference proteome</keyword>
<gene>
    <name evidence="2" type="ORF">IC006_1797</name>
    <name evidence="3" type="ORF">IC007_1775</name>
</gene>
<reference evidence="2 4" key="2">
    <citation type="journal article" date="2020" name="Int. J. Syst. Evol. Microbiol.">
        <title>Sulfuracidifex tepidarius gen. nov., sp. nov. and transfer of Sulfolobus metallicus Huber and Stetter 1992 to the genus Sulfuracidifex as Sulfuracidifex metallicus comb. nov.</title>
        <authorList>
            <person name="Itoh T."/>
            <person name="Miura T."/>
            <person name="Sakai H.D."/>
            <person name="Kato S."/>
            <person name="Ohkuma M."/>
            <person name="Takashina T."/>
        </authorList>
    </citation>
    <scope>NUCLEOTIDE SEQUENCE [LARGE SCALE GENOMIC DNA]</scope>
    <source>
        <strain evidence="2 4">IC-006</strain>
        <strain evidence="3">IC-007</strain>
    </source>
</reference>
<name>A0A510DW77_9CREN</name>
<dbReference type="PANTHER" id="PTHR39518">
    <property type="entry name" value="UPF0215 PROTEIN MJ1150"/>
    <property type="match status" value="1"/>
</dbReference>
<evidence type="ECO:0000313" key="3">
    <source>
        <dbReference type="EMBL" id="BBG27234.1"/>
    </source>
</evidence>
<dbReference type="Proteomes" id="UP000325030">
    <property type="component" value="Chromosome"/>
</dbReference>
<dbReference type="KEGG" id="step:IC006_1797"/>
<evidence type="ECO:0000313" key="5">
    <source>
        <dbReference type="Proteomes" id="UP000325030"/>
    </source>
</evidence>
<dbReference type="HAMAP" id="MF_00582">
    <property type="entry name" value="UPF0215"/>
    <property type="match status" value="1"/>
</dbReference>
<accession>A0A510E3Z0</accession>
<dbReference type="Gene3D" id="3.30.2170.10">
    <property type="entry name" value="archaeoglobus fulgidus dsm 4304 superfamily"/>
    <property type="match status" value="1"/>
</dbReference>
<sequence length="173" mass="19530">MSGVDDGYFPLSYKRKSGKAPLVSVTFSNYAVQDVDFGFVTVDGEDATDVFNSLHKGEFTIIDSVICGGFNYIKAAENYIYFFGKKPNTEAIFNALKKNFGSDEMRIEVIMNVLKNITRIPTKKGTVYINTDLQLNVAKEIIEYYQVFVKYPEPIRHAHIIGRAIGQLHVNEL</sequence>
<accession>A0A510DW77</accession>
<reference evidence="5" key="1">
    <citation type="submission" date="2018-09" db="EMBL/GenBank/DDBJ databases">
        <title>Complete Genome Sequencing of Sulfolobus sp. JCM 16834.</title>
        <authorList>
            <person name="Kato S."/>
            <person name="Itoh T."/>
            <person name="Ohkuma M."/>
        </authorList>
    </citation>
    <scope>NUCLEOTIDE SEQUENCE [LARGE SCALE GENOMIC DNA]</scope>
    <source>
        <strain evidence="5">IC-007</strain>
    </source>
</reference>
<comment type="similarity">
    <text evidence="1">Belongs to the UPF0215 family.</text>
</comment>
<dbReference type="InterPro" id="IPR002802">
    <property type="entry name" value="Endo_dU"/>
</dbReference>
<dbReference type="EMBL" id="AP018930">
    <property type="protein sequence ID" value="BBG27234.1"/>
    <property type="molecule type" value="Genomic_DNA"/>
</dbReference>
<dbReference type="PANTHER" id="PTHR39518:SF2">
    <property type="entry name" value="UPF0215 PROTEIN MJ1150"/>
    <property type="match status" value="1"/>
</dbReference>
<evidence type="ECO:0000313" key="2">
    <source>
        <dbReference type="EMBL" id="BBG24476.1"/>
    </source>
</evidence>